<evidence type="ECO:0000256" key="1">
    <source>
        <dbReference type="ARBA" id="ARBA00022679"/>
    </source>
</evidence>
<dbReference type="CDD" id="cd04900">
    <property type="entry name" value="ACT_UUR-like_1"/>
    <property type="match status" value="1"/>
</dbReference>
<name>A0A2W5L4T2_SPHMC</name>
<comment type="domain">
    <text evidence="7">Has four distinct domains: an N-terminal nucleotidyltransferase (NT) domain responsible for UTase activity, a central HD domain that encodes UR activity, and two C-terminal ACT domains that seem to have a role in glutamine sensing.</text>
</comment>
<dbReference type="AlphaFoldDB" id="A0A2W5L4T2"/>
<comment type="catalytic activity">
    <reaction evidence="7">
        <text>[protein-PII]-uridylyl-L-tyrosine + H2O = [protein-PII]-L-tyrosine + UMP + H(+)</text>
        <dbReference type="Rhea" id="RHEA:48600"/>
        <dbReference type="Rhea" id="RHEA-COMP:12147"/>
        <dbReference type="Rhea" id="RHEA-COMP:12148"/>
        <dbReference type="ChEBI" id="CHEBI:15377"/>
        <dbReference type="ChEBI" id="CHEBI:15378"/>
        <dbReference type="ChEBI" id="CHEBI:46858"/>
        <dbReference type="ChEBI" id="CHEBI:57865"/>
        <dbReference type="ChEBI" id="CHEBI:90602"/>
    </reaction>
</comment>
<comment type="activity regulation">
    <text evidence="7">Uridylyltransferase (UTase) activity is inhibited by glutamine, while glutamine activates uridylyl-removing (UR) activity.</text>
</comment>
<evidence type="ECO:0000256" key="2">
    <source>
        <dbReference type="ARBA" id="ARBA00022695"/>
    </source>
</evidence>
<dbReference type="SUPFAM" id="SSF81593">
    <property type="entry name" value="Nucleotidyltransferase substrate binding subunit/domain"/>
    <property type="match status" value="1"/>
</dbReference>
<dbReference type="GO" id="GO:0008081">
    <property type="term" value="F:phosphoric diester hydrolase activity"/>
    <property type="evidence" value="ECO:0007669"/>
    <property type="project" value="UniProtKB-UniRule"/>
</dbReference>
<dbReference type="Pfam" id="PF01966">
    <property type="entry name" value="HD"/>
    <property type="match status" value="1"/>
</dbReference>
<evidence type="ECO:0000256" key="3">
    <source>
        <dbReference type="ARBA" id="ARBA00022737"/>
    </source>
</evidence>
<feature type="domain" description="ACT" evidence="8">
    <location>
        <begin position="729"/>
        <end position="812"/>
    </location>
</feature>
<keyword evidence="4 7" id="KW-0378">Hydrolase</keyword>
<dbReference type="InterPro" id="IPR010043">
    <property type="entry name" value="UTase/UR"/>
</dbReference>
<sequence>MSDMFDNLEGRRAIIDRRALSGRLDEIAADSSDSGKRRRAMVALLKDALEEGRAEVNRRLLDRPSSGRLAAQSTAFLIDQIVRLSHDFTVDHLYPAGNRSAGERITLIAVGGYGRGEMAPFSDIDIGFLTPFKQTSWTEQVIEAQLYTLWDLGLKVGHSSRSLDEMVRAAKDDLTIRTALLEGRFIWGDRDLYDTASARFNAEVVVGNARAFVAEKLAERDERHKRMGDSRYVVEPNVKEGKGGLRDLHTLFWIGKFIHRVRTVPELVDAGLLTARELRQFARAENFLLAVRCHLHVLAGRAEDRLTFDFQREIAQRMQFAERPGKSAVERFMQLYFLHAKSVGDLTGTFLAHLDEQMASRGRRFLPTLRRRPGRLNGFVLDRGRLALPSDDFFQQDPVRLIEIFALADKHGVEIHPLAMRQARHDAKLIETQGVRRIARANALFLDVLTSPRDPETVLRWMNEAGVFGRFVPDFGRVVAQMQFDMYHHYTVDEHTIRAIGLLADIEQDRLKDDHPLATAIMKQVHSRRVIYVAVLLHDIAKGRGGDHSILGAELALRVCPRLGLSDAETETVSWLVRYHLLMSATAFKRDLADFKTILDFAQVVQSPERLRLLLVLTVVDIRAVGPGVWNSWKRQLLTELFDAAEEVLRLGHKQKGRETRIAIKKEGAQQLLAMTDKDFARLAKRLPESYWIAEPVEVIAANLIHIQKAAGAPLHIAAVPDDDRGATLVMVLASDHPGLFYRIAGGIHLAGGNIIDARIHTTRDGLALDNFLVQDPLGRPFAEAEQIVRLTRAIEDALANRQKLLPKLEARALPRTRAEAFRIAPSVFIDNKASNRFTVIEVNAQDRPALLNQLAYALFQSKVTVHSAHVATYGERAVDTFYVTDLIGDKIDGAARVRTLEKRLLEAAGNADADAVAA</sequence>
<reference evidence="10 11" key="1">
    <citation type="submission" date="2017-08" db="EMBL/GenBank/DDBJ databases">
        <title>Infants hospitalized years apart are colonized by the same room-sourced microbial strains.</title>
        <authorList>
            <person name="Brooks B."/>
            <person name="Olm M.R."/>
            <person name="Firek B.A."/>
            <person name="Baker R."/>
            <person name="Thomas B.C."/>
            <person name="Morowitz M.J."/>
            <person name="Banfield J.F."/>
        </authorList>
    </citation>
    <scope>NUCLEOTIDE SEQUENCE [LARGE SCALE GENOMIC DNA]</scope>
    <source>
        <strain evidence="10">S2_005_003_R2_47</strain>
    </source>
</reference>
<dbReference type="SUPFAM" id="SSF81301">
    <property type="entry name" value="Nucleotidyltransferase"/>
    <property type="match status" value="1"/>
</dbReference>
<feature type="domain" description="ACT" evidence="8">
    <location>
        <begin position="840"/>
        <end position="916"/>
    </location>
</feature>
<gene>
    <name evidence="7" type="primary">glnD</name>
    <name evidence="10" type="ORF">DI569_04810</name>
</gene>
<dbReference type="InterPro" id="IPR003607">
    <property type="entry name" value="HD/PDEase_dom"/>
</dbReference>
<comment type="catalytic activity">
    <reaction evidence="7">
        <text>[protein-PII]-L-tyrosine + UTP = [protein-PII]-uridylyl-L-tyrosine + diphosphate</text>
        <dbReference type="Rhea" id="RHEA:13673"/>
        <dbReference type="Rhea" id="RHEA-COMP:12147"/>
        <dbReference type="Rhea" id="RHEA-COMP:12148"/>
        <dbReference type="ChEBI" id="CHEBI:33019"/>
        <dbReference type="ChEBI" id="CHEBI:46398"/>
        <dbReference type="ChEBI" id="CHEBI:46858"/>
        <dbReference type="ChEBI" id="CHEBI:90602"/>
        <dbReference type="EC" id="2.7.7.59"/>
    </reaction>
</comment>
<dbReference type="NCBIfam" id="NF003467">
    <property type="entry name" value="PRK05092.1"/>
    <property type="match status" value="1"/>
</dbReference>
<dbReference type="PANTHER" id="PTHR47320:SF1">
    <property type="entry name" value="BIFUNCTIONAL URIDYLYLTRANSFERASE_URIDYLYL-REMOVING ENZYME"/>
    <property type="match status" value="1"/>
</dbReference>
<dbReference type="CDD" id="cd04899">
    <property type="entry name" value="ACT_ACR-UUR-like_2"/>
    <property type="match status" value="1"/>
</dbReference>
<comment type="caution">
    <text evidence="7">Lacks conserved residue(s) required for the propagation of feature annotation.</text>
</comment>
<dbReference type="CDD" id="cd05401">
    <property type="entry name" value="NT_GlnE_GlnD_like"/>
    <property type="match status" value="1"/>
</dbReference>
<dbReference type="NCBIfam" id="TIGR01693">
    <property type="entry name" value="UTase_glnD"/>
    <property type="match status" value="1"/>
</dbReference>
<dbReference type="Gene3D" id="1.10.3090.10">
    <property type="entry name" value="cca-adding enzyme, domain 2"/>
    <property type="match status" value="1"/>
</dbReference>
<dbReference type="PIRSF" id="PIRSF006288">
    <property type="entry name" value="PII_uridyltransf"/>
    <property type="match status" value="1"/>
</dbReference>
<dbReference type="EC" id="2.7.7.59" evidence="7"/>
<dbReference type="Pfam" id="PF08335">
    <property type="entry name" value="GlnD_UR_UTase"/>
    <property type="match status" value="1"/>
</dbReference>
<comment type="cofactor">
    <cofactor evidence="7">
        <name>Mg(2+)</name>
        <dbReference type="ChEBI" id="CHEBI:18420"/>
    </cofactor>
</comment>
<keyword evidence="5 7" id="KW-0460">Magnesium</keyword>
<dbReference type="InterPro" id="IPR045865">
    <property type="entry name" value="ACT-like_dom_sf"/>
</dbReference>
<evidence type="ECO:0000256" key="7">
    <source>
        <dbReference type="HAMAP-Rule" id="MF_00277"/>
    </source>
</evidence>
<keyword evidence="3" id="KW-0677">Repeat</keyword>
<dbReference type="GO" id="GO:0008773">
    <property type="term" value="F:[protein-PII] uridylyltransferase activity"/>
    <property type="evidence" value="ECO:0007669"/>
    <property type="project" value="UniProtKB-UniRule"/>
</dbReference>
<organism evidence="10 11">
    <name type="scientific">Sphingopyxis macrogoltabida</name>
    <name type="common">Sphingomonas macrogoltabidus</name>
    <dbReference type="NCBI Taxonomy" id="33050"/>
    <lineage>
        <taxon>Bacteria</taxon>
        <taxon>Pseudomonadati</taxon>
        <taxon>Pseudomonadota</taxon>
        <taxon>Alphaproteobacteria</taxon>
        <taxon>Sphingomonadales</taxon>
        <taxon>Sphingomonadaceae</taxon>
        <taxon>Sphingopyxis</taxon>
    </lineage>
</organism>
<dbReference type="EC" id="3.1.4.-" evidence="7"/>
<keyword evidence="1 7" id="KW-0808">Transferase</keyword>
<dbReference type="InterPro" id="IPR002912">
    <property type="entry name" value="ACT_dom"/>
</dbReference>
<comment type="function">
    <text evidence="7">Modifies, by uridylylation and deuridylylation, the PII regulatory proteins (GlnB and homologs), in response to the nitrogen status of the cell that GlnD senses through the glutamine level. Under low glutamine levels, catalyzes the conversion of the PII proteins and UTP to PII-UMP and PPi, while under higher glutamine levels, GlnD hydrolyzes PII-UMP to PII and UMP (deuridylylation). Thus, controls uridylylation state and activity of the PII proteins, and plays an important role in the regulation of nitrogen metabolism.</text>
</comment>
<dbReference type="SUPFAM" id="SSF81891">
    <property type="entry name" value="Poly A polymerase C-terminal region-like"/>
    <property type="match status" value="1"/>
</dbReference>
<keyword evidence="6 7" id="KW-0511">Multifunctional enzyme</keyword>
<dbReference type="InterPro" id="IPR006674">
    <property type="entry name" value="HD_domain"/>
</dbReference>
<dbReference type="InterPro" id="IPR043519">
    <property type="entry name" value="NT_sf"/>
</dbReference>
<dbReference type="InterPro" id="IPR013546">
    <property type="entry name" value="PII_UdlTrfase/GS_AdlTrfase"/>
</dbReference>
<dbReference type="HAMAP" id="MF_00277">
    <property type="entry name" value="PII_uridylyl_transf"/>
    <property type="match status" value="1"/>
</dbReference>
<feature type="region of interest" description="Uridylyltransferase" evidence="7">
    <location>
        <begin position="1"/>
        <end position="373"/>
    </location>
</feature>
<dbReference type="PANTHER" id="PTHR47320">
    <property type="entry name" value="BIFUNCTIONAL URIDYLYLTRANSFERASE/URIDYLYL-REMOVING ENZYME"/>
    <property type="match status" value="1"/>
</dbReference>
<evidence type="ECO:0000256" key="6">
    <source>
        <dbReference type="ARBA" id="ARBA00023268"/>
    </source>
</evidence>
<dbReference type="SUPFAM" id="SSF55021">
    <property type="entry name" value="ACT-like"/>
    <property type="match status" value="2"/>
</dbReference>
<dbReference type="GO" id="GO:0006808">
    <property type="term" value="P:regulation of nitrogen utilization"/>
    <property type="evidence" value="ECO:0007669"/>
    <property type="project" value="UniProtKB-UniRule"/>
</dbReference>
<protein>
    <recommendedName>
        <fullName evidence="7">Bifunctional uridylyltransferase/uridylyl-removing enzyme</fullName>
        <shortName evidence="7">UTase/UR</shortName>
    </recommendedName>
    <alternativeName>
        <fullName evidence="7">Bifunctional [protein-PII] modification enzyme</fullName>
    </alternativeName>
    <alternativeName>
        <fullName evidence="7">Bifunctional nitrogen sensor protein</fullName>
    </alternativeName>
    <domain>
        <recommendedName>
            <fullName evidence="7">[Protein-PII] uridylyltransferase</fullName>
            <shortName evidence="7">PII uridylyltransferase</shortName>
            <shortName evidence="7">UTase</shortName>
            <ecNumber evidence="7">2.7.7.59</ecNumber>
        </recommendedName>
    </domain>
    <domain>
        <recommendedName>
            <fullName evidence="7">[Protein-PII]-UMP uridylyl-removing enzyme</fullName>
            <shortName evidence="7">UR</shortName>
            <ecNumber evidence="7">3.1.4.-</ecNumber>
        </recommendedName>
    </domain>
</protein>
<comment type="caution">
    <text evidence="10">The sequence shown here is derived from an EMBL/GenBank/DDBJ whole genome shotgun (WGS) entry which is preliminary data.</text>
</comment>
<accession>A0A2W5L4T2</accession>
<dbReference type="EMBL" id="QFPJ01000007">
    <property type="protein sequence ID" value="PZQ23414.1"/>
    <property type="molecule type" value="Genomic_DNA"/>
</dbReference>
<keyword evidence="2 7" id="KW-0548">Nucleotidyltransferase</keyword>
<evidence type="ECO:0000256" key="4">
    <source>
        <dbReference type="ARBA" id="ARBA00022801"/>
    </source>
</evidence>
<dbReference type="PROSITE" id="PS51831">
    <property type="entry name" value="HD"/>
    <property type="match status" value="1"/>
</dbReference>
<comment type="similarity">
    <text evidence="7">Belongs to the GlnD family.</text>
</comment>
<evidence type="ECO:0000313" key="11">
    <source>
        <dbReference type="Proteomes" id="UP000248597"/>
    </source>
</evidence>
<proteinExistence type="inferred from homology"/>
<dbReference type="SMART" id="SM00471">
    <property type="entry name" value="HDc"/>
    <property type="match status" value="1"/>
</dbReference>
<evidence type="ECO:0000259" key="8">
    <source>
        <dbReference type="PROSITE" id="PS51671"/>
    </source>
</evidence>
<dbReference type="PROSITE" id="PS51671">
    <property type="entry name" value="ACT"/>
    <property type="match status" value="2"/>
</dbReference>
<dbReference type="Proteomes" id="UP000248597">
    <property type="component" value="Unassembled WGS sequence"/>
</dbReference>
<feature type="domain" description="HD" evidence="9">
    <location>
        <begin position="492"/>
        <end position="614"/>
    </location>
</feature>
<evidence type="ECO:0000259" key="9">
    <source>
        <dbReference type="PROSITE" id="PS51831"/>
    </source>
</evidence>
<evidence type="ECO:0000313" key="10">
    <source>
        <dbReference type="EMBL" id="PZQ23414.1"/>
    </source>
</evidence>
<dbReference type="CDD" id="cd00077">
    <property type="entry name" value="HDc"/>
    <property type="match status" value="1"/>
</dbReference>
<evidence type="ECO:0000256" key="5">
    <source>
        <dbReference type="ARBA" id="ARBA00022842"/>
    </source>
</evidence>